<protein>
    <submittedName>
        <fullName evidence="2">Reverse transcriptase domain-containing protein</fullName>
    </submittedName>
</protein>
<dbReference type="Pfam" id="PF00078">
    <property type="entry name" value="RVT_1"/>
    <property type="match status" value="1"/>
</dbReference>
<dbReference type="GO" id="GO:0003964">
    <property type="term" value="F:RNA-directed DNA polymerase activity"/>
    <property type="evidence" value="ECO:0007669"/>
    <property type="project" value="UniProtKB-KW"/>
</dbReference>
<keyword evidence="2" id="KW-0695">RNA-directed DNA polymerase</keyword>
<keyword evidence="2" id="KW-0808">Transferase</keyword>
<dbReference type="InterPro" id="IPR000477">
    <property type="entry name" value="RT_dom"/>
</dbReference>
<evidence type="ECO:0000313" key="2">
    <source>
        <dbReference type="EMBL" id="GJS76084.1"/>
    </source>
</evidence>
<proteinExistence type="predicted"/>
<keyword evidence="2" id="KW-0548">Nucleotidyltransferase</keyword>
<evidence type="ECO:0000259" key="1">
    <source>
        <dbReference type="PROSITE" id="PS50878"/>
    </source>
</evidence>
<sequence length="218" mass="25776">MQEFFGQLQELQDKGFIRPIHSLWGASVLFVKKKDESFRMCIDYSELNKITIKNHYLLPRIVDLFDQLQGACYFSKIDHWSGYHQLRVHEDDIPNIAFRTRYGHFEFTVMPFVLTNAPAVFMDLMNRVCKPYLDKFVIVFIDDILIYSKTKEKHEVYLKLVLELLRKEKLFAKFSKCEFWLQEVHFLGHVVNQSGIHVDPSKIEVVKNWNAPTTPSEV</sequence>
<dbReference type="SUPFAM" id="SSF56672">
    <property type="entry name" value="DNA/RNA polymerases"/>
    <property type="match status" value="1"/>
</dbReference>
<accession>A0ABQ4YED4</accession>
<evidence type="ECO:0000313" key="3">
    <source>
        <dbReference type="Proteomes" id="UP001151760"/>
    </source>
</evidence>
<dbReference type="InterPro" id="IPR043128">
    <property type="entry name" value="Rev_trsase/Diguanyl_cyclase"/>
</dbReference>
<dbReference type="PANTHER" id="PTHR24559:SF444">
    <property type="entry name" value="REVERSE TRANSCRIPTASE DOMAIN-CONTAINING PROTEIN"/>
    <property type="match status" value="1"/>
</dbReference>
<dbReference type="EMBL" id="BQNB010010349">
    <property type="protein sequence ID" value="GJS76084.1"/>
    <property type="molecule type" value="Genomic_DNA"/>
</dbReference>
<keyword evidence="3" id="KW-1185">Reference proteome</keyword>
<dbReference type="Gene3D" id="3.10.10.10">
    <property type="entry name" value="HIV Type 1 Reverse Transcriptase, subunit A, domain 1"/>
    <property type="match status" value="1"/>
</dbReference>
<dbReference type="Gene3D" id="3.30.70.270">
    <property type="match status" value="1"/>
</dbReference>
<dbReference type="CDD" id="cd01647">
    <property type="entry name" value="RT_LTR"/>
    <property type="match status" value="1"/>
</dbReference>
<reference evidence="2" key="1">
    <citation type="journal article" date="2022" name="Int. J. Mol. Sci.">
        <title>Draft Genome of Tanacetum Coccineum: Genomic Comparison of Closely Related Tanacetum-Family Plants.</title>
        <authorList>
            <person name="Yamashiro T."/>
            <person name="Shiraishi A."/>
            <person name="Nakayama K."/>
            <person name="Satake H."/>
        </authorList>
    </citation>
    <scope>NUCLEOTIDE SEQUENCE</scope>
</reference>
<dbReference type="PROSITE" id="PS50878">
    <property type="entry name" value="RT_POL"/>
    <property type="match status" value="1"/>
</dbReference>
<dbReference type="InterPro" id="IPR043502">
    <property type="entry name" value="DNA/RNA_pol_sf"/>
</dbReference>
<reference evidence="2" key="2">
    <citation type="submission" date="2022-01" db="EMBL/GenBank/DDBJ databases">
        <authorList>
            <person name="Yamashiro T."/>
            <person name="Shiraishi A."/>
            <person name="Satake H."/>
            <person name="Nakayama K."/>
        </authorList>
    </citation>
    <scope>NUCLEOTIDE SEQUENCE</scope>
</reference>
<dbReference type="Proteomes" id="UP001151760">
    <property type="component" value="Unassembled WGS sequence"/>
</dbReference>
<dbReference type="PANTHER" id="PTHR24559">
    <property type="entry name" value="TRANSPOSON TY3-I GAG-POL POLYPROTEIN"/>
    <property type="match status" value="1"/>
</dbReference>
<organism evidence="2 3">
    <name type="scientific">Tanacetum coccineum</name>
    <dbReference type="NCBI Taxonomy" id="301880"/>
    <lineage>
        <taxon>Eukaryota</taxon>
        <taxon>Viridiplantae</taxon>
        <taxon>Streptophyta</taxon>
        <taxon>Embryophyta</taxon>
        <taxon>Tracheophyta</taxon>
        <taxon>Spermatophyta</taxon>
        <taxon>Magnoliopsida</taxon>
        <taxon>eudicotyledons</taxon>
        <taxon>Gunneridae</taxon>
        <taxon>Pentapetalae</taxon>
        <taxon>asterids</taxon>
        <taxon>campanulids</taxon>
        <taxon>Asterales</taxon>
        <taxon>Asteraceae</taxon>
        <taxon>Asteroideae</taxon>
        <taxon>Anthemideae</taxon>
        <taxon>Anthemidinae</taxon>
        <taxon>Tanacetum</taxon>
    </lineage>
</organism>
<dbReference type="InterPro" id="IPR053134">
    <property type="entry name" value="RNA-dir_DNA_polymerase"/>
</dbReference>
<feature type="domain" description="Reverse transcriptase" evidence="1">
    <location>
        <begin position="12"/>
        <end position="191"/>
    </location>
</feature>
<comment type="caution">
    <text evidence="2">The sequence shown here is derived from an EMBL/GenBank/DDBJ whole genome shotgun (WGS) entry which is preliminary data.</text>
</comment>
<gene>
    <name evidence="2" type="ORF">Tco_0725965</name>
</gene>
<name>A0ABQ4YED4_9ASTR</name>